<accession>A7H059</accession>
<dbReference type="RefSeq" id="WP_011992652.1">
    <property type="nucleotide sequence ID" value="NC_009715.2"/>
</dbReference>
<dbReference type="SMART" id="SM00905">
    <property type="entry name" value="FolB"/>
    <property type="match status" value="1"/>
</dbReference>
<reference evidence="2" key="1">
    <citation type="submission" date="2016-07" db="EMBL/GenBank/DDBJ databases">
        <title>Comparative genomics of the Campylobacter concisus group.</title>
        <authorList>
            <person name="Miller W.G."/>
            <person name="Yee E."/>
            <person name="Chapman M.H."/>
            <person name="Huynh S."/>
            <person name="Bono J.L."/>
            <person name="On S.L.W."/>
            <person name="StLeger J."/>
            <person name="Foster G."/>
            <person name="Parker C.T."/>
        </authorList>
    </citation>
    <scope>NUCLEOTIDE SEQUENCE</scope>
    <source>
        <strain evidence="2">525.92</strain>
    </source>
</reference>
<evidence type="ECO:0000259" key="1">
    <source>
        <dbReference type="SMART" id="SM00905"/>
    </source>
</evidence>
<feature type="domain" description="Dihydroneopterin aldolase/epimerase" evidence="1">
    <location>
        <begin position="7"/>
        <end position="106"/>
    </location>
</feature>
<dbReference type="EC" id="4.1.2.25" evidence="2"/>
<keyword evidence="3" id="KW-1185">Reference proteome</keyword>
<dbReference type="GO" id="GO:0004150">
    <property type="term" value="F:dihydroneopterin aldolase activity"/>
    <property type="evidence" value="ECO:0007669"/>
    <property type="project" value="UniProtKB-EC"/>
</dbReference>
<dbReference type="Gene3D" id="3.30.1130.10">
    <property type="match status" value="1"/>
</dbReference>
<dbReference type="EMBL" id="CP000767">
    <property type="protein sequence ID" value="EAU01058.1"/>
    <property type="molecule type" value="Genomic_DNA"/>
</dbReference>
<sequence length="108" mass="12464">MSQKITTLIKDHEFETIIGMLDFERTTPQKVRMNASFCSSGFIDYVSVIEFIEKFYNERKFKSVEESLEATSKALKENFKDLISLNLEILKIEILKNATVGAKIESVY</sequence>
<evidence type="ECO:0000313" key="2">
    <source>
        <dbReference type="EMBL" id="EAU01058.1"/>
    </source>
</evidence>
<gene>
    <name evidence="2" type="primary">folB</name>
    <name evidence="2" type="ORF">CCV52592_1694</name>
</gene>
<dbReference type="InterPro" id="IPR043133">
    <property type="entry name" value="GTP-CH-I_C/QueF"/>
</dbReference>
<evidence type="ECO:0000313" key="3">
    <source>
        <dbReference type="Proteomes" id="UP000006380"/>
    </source>
</evidence>
<dbReference type="Pfam" id="PF02152">
    <property type="entry name" value="FolB"/>
    <property type="match status" value="1"/>
</dbReference>
<dbReference type="KEGG" id="ccv:CCV52592_1694"/>
<dbReference type="STRING" id="360105.CCV52592_1694"/>
<dbReference type="OrthoDB" id="5373183at2"/>
<name>A7H059_CAMC5</name>
<dbReference type="HOGENOM" id="CLU_112632_4_0_7"/>
<proteinExistence type="predicted"/>
<dbReference type="AlphaFoldDB" id="A7H059"/>
<dbReference type="GO" id="GO:0006760">
    <property type="term" value="P:folic acid-containing compound metabolic process"/>
    <property type="evidence" value="ECO:0007669"/>
    <property type="project" value="InterPro"/>
</dbReference>
<dbReference type="InterPro" id="IPR006157">
    <property type="entry name" value="FolB_dom"/>
</dbReference>
<organism evidence="2 3">
    <name type="scientific">Campylobacter curvus (strain 525.92)</name>
    <dbReference type="NCBI Taxonomy" id="360105"/>
    <lineage>
        <taxon>Bacteria</taxon>
        <taxon>Pseudomonadati</taxon>
        <taxon>Campylobacterota</taxon>
        <taxon>Epsilonproteobacteria</taxon>
        <taxon>Campylobacterales</taxon>
        <taxon>Campylobacteraceae</taxon>
        <taxon>Campylobacter</taxon>
    </lineage>
</organism>
<protein>
    <submittedName>
        <fullName evidence="2">Dihydroneopterin aldolase</fullName>
        <ecNumber evidence="2">4.1.2.25</ecNumber>
    </submittedName>
</protein>
<dbReference type="SUPFAM" id="SSF55620">
    <property type="entry name" value="Tetrahydrobiopterin biosynthesis enzymes-like"/>
    <property type="match status" value="1"/>
</dbReference>
<keyword evidence="2" id="KW-0456">Lyase</keyword>
<dbReference type="Proteomes" id="UP000006380">
    <property type="component" value="Chromosome"/>
</dbReference>